<organism evidence="3 4">
    <name type="scientific">Mycena indigotica</name>
    <dbReference type="NCBI Taxonomy" id="2126181"/>
    <lineage>
        <taxon>Eukaryota</taxon>
        <taxon>Fungi</taxon>
        <taxon>Dikarya</taxon>
        <taxon>Basidiomycota</taxon>
        <taxon>Agaricomycotina</taxon>
        <taxon>Agaricomycetes</taxon>
        <taxon>Agaricomycetidae</taxon>
        <taxon>Agaricales</taxon>
        <taxon>Marasmiineae</taxon>
        <taxon>Mycenaceae</taxon>
        <taxon>Mycena</taxon>
    </lineage>
</organism>
<evidence type="ECO:0000313" key="3">
    <source>
        <dbReference type="EMBL" id="KAF7296903.1"/>
    </source>
</evidence>
<dbReference type="InterPro" id="IPR001810">
    <property type="entry name" value="F-box_dom"/>
</dbReference>
<evidence type="ECO:0000259" key="2">
    <source>
        <dbReference type="PROSITE" id="PS50181"/>
    </source>
</evidence>
<feature type="compositionally biased region" description="Basic and acidic residues" evidence="1">
    <location>
        <begin position="393"/>
        <end position="403"/>
    </location>
</feature>
<dbReference type="Pfam" id="PF12937">
    <property type="entry name" value="F-box-like"/>
    <property type="match status" value="1"/>
</dbReference>
<dbReference type="InterPro" id="IPR015943">
    <property type="entry name" value="WD40/YVTN_repeat-like_dom_sf"/>
</dbReference>
<comment type="caution">
    <text evidence="3">The sequence shown here is derived from an EMBL/GenBank/DDBJ whole genome shotgun (WGS) entry which is preliminary data.</text>
</comment>
<sequence>MLRYQIPPDILRSIFSHCDVASALAIGTTCRRFHQLARARELWVALCVRLQQHGVLPLAATLVPPLAALSTNSLVELVKRVVHGPRTWACAGDLVPEVRHEIRLRVPIPRLHSYLENEVKMLPSGKYVLFCNNRRLQCWDTASGRLLWTHAAAVERADVAAFAAEEGEDGALRVVVGLHAGRNCSVRGIFVEVVEVDLRTRVQHRLILTRPAYEPDEDGFSQPCILGPLAAMVVGDNRIYLLDWTTRAYLFIDVHGQFSDDDESFVSAFMPAGAAPSASRNRVALIPGYIVLKTAVRKSFGGDELLLVAHSALEKLWTRLPDNYDATKDWDEYEPEGVLARQLKTFNVSKPPRIREPGSVTGQGSDRRGSYKANRGKGKGKERWRPSGSVGRSGRDGRREKLSRPAARYMDCFSVSTSPLRDDAYRIWVRETPVRGPATYFDDPMLANVAWDDLDDALDSVRQKREDGDAGGELVAYDITLNSGLSPVVKRWCPGGRFKPSKGRWAKRLCRIPDMWWMPRLVESVRHSVGQKAMGRSWAW</sequence>
<keyword evidence="4" id="KW-1185">Reference proteome</keyword>
<accession>A0A8H6SDE6</accession>
<dbReference type="InterPro" id="IPR036047">
    <property type="entry name" value="F-box-like_dom_sf"/>
</dbReference>
<dbReference type="RefSeq" id="XP_037217262.1">
    <property type="nucleotide sequence ID" value="XM_037365850.1"/>
</dbReference>
<evidence type="ECO:0000313" key="4">
    <source>
        <dbReference type="Proteomes" id="UP000636479"/>
    </source>
</evidence>
<dbReference type="Proteomes" id="UP000636479">
    <property type="component" value="Unassembled WGS sequence"/>
</dbReference>
<feature type="region of interest" description="Disordered" evidence="1">
    <location>
        <begin position="350"/>
        <end position="403"/>
    </location>
</feature>
<protein>
    <recommendedName>
        <fullName evidence="2">F-box domain-containing protein</fullName>
    </recommendedName>
</protein>
<dbReference type="OrthoDB" id="3059289at2759"/>
<dbReference type="SMART" id="SM00256">
    <property type="entry name" value="FBOX"/>
    <property type="match status" value="1"/>
</dbReference>
<proteinExistence type="predicted"/>
<dbReference type="Gene3D" id="2.130.10.10">
    <property type="entry name" value="YVTN repeat-like/Quinoprotein amine dehydrogenase"/>
    <property type="match status" value="1"/>
</dbReference>
<dbReference type="EMBL" id="JACAZF010000008">
    <property type="protein sequence ID" value="KAF7296903.1"/>
    <property type="molecule type" value="Genomic_DNA"/>
</dbReference>
<dbReference type="Gene3D" id="1.20.1280.50">
    <property type="match status" value="1"/>
</dbReference>
<evidence type="ECO:0000256" key="1">
    <source>
        <dbReference type="SAM" id="MobiDB-lite"/>
    </source>
</evidence>
<dbReference type="SUPFAM" id="SSF81383">
    <property type="entry name" value="F-box domain"/>
    <property type="match status" value="1"/>
</dbReference>
<reference evidence="3" key="1">
    <citation type="submission" date="2020-05" db="EMBL/GenBank/DDBJ databases">
        <title>Mycena genomes resolve the evolution of fungal bioluminescence.</title>
        <authorList>
            <person name="Tsai I.J."/>
        </authorList>
    </citation>
    <scope>NUCLEOTIDE SEQUENCE</scope>
    <source>
        <strain evidence="3">171206Taipei</strain>
    </source>
</reference>
<gene>
    <name evidence="3" type="ORF">MIND_00922100</name>
</gene>
<dbReference type="SUPFAM" id="SSF50998">
    <property type="entry name" value="Quinoprotein alcohol dehydrogenase-like"/>
    <property type="match status" value="1"/>
</dbReference>
<dbReference type="GeneID" id="59348366"/>
<dbReference type="InterPro" id="IPR011047">
    <property type="entry name" value="Quinoprotein_ADH-like_sf"/>
</dbReference>
<feature type="domain" description="F-box" evidence="2">
    <location>
        <begin position="1"/>
        <end position="46"/>
    </location>
</feature>
<dbReference type="AlphaFoldDB" id="A0A8H6SDE6"/>
<name>A0A8H6SDE6_9AGAR</name>
<dbReference type="PROSITE" id="PS50181">
    <property type="entry name" value="FBOX"/>
    <property type="match status" value="1"/>
</dbReference>